<keyword evidence="3" id="KW-1185">Reference proteome</keyword>
<sequence length="456" mass="52131">MSAKTHEDIPGEMWLDVFGRCLGPSPRDIQLCYLSQVCKRWNKLVTEAPELWDHVVLSGDRDFNDDAKIRMYVSRSKQMPLSIELHGSGVDSEKISRVANIVGGEASRIRAIEIAHDDILTLSQALDIIGLHENGSTPRRFEELQDLRIRWTRVFPSLPAWDEDFPGDEDFTCEPAIFSKSENLTNLAIPLGFIFIREAVFWEKLTSLEISDEPGQEIGENFEILHSVLNILEACVSLEHFAFHCTRRLGIQLVHSPTTSARHLEVRIRTVQMPYLRSIDLVVPSIGLDVLGAIRAPGLQTLKLKDDRGGRMRSWTLYDSNSLFTLLRRWIHTCNGLDVASFHGFMDAGFVRKLQRVFWDIEVSRVTFVDCFLPISYPYDNTLDMPASRTGQMTLELHRCEHDLKYVRHLADLLQERALELPELVINDKTYTLEELETMWNSDEGTISPNARSSSY</sequence>
<evidence type="ECO:0000313" key="3">
    <source>
        <dbReference type="Proteomes" id="UP000076761"/>
    </source>
</evidence>
<dbReference type="AlphaFoldDB" id="A0A165QPV1"/>
<evidence type="ECO:0000313" key="2">
    <source>
        <dbReference type="EMBL" id="KZT22713.1"/>
    </source>
</evidence>
<evidence type="ECO:0000259" key="1">
    <source>
        <dbReference type="Pfam" id="PF12937"/>
    </source>
</evidence>
<dbReference type="InterPro" id="IPR036047">
    <property type="entry name" value="F-box-like_dom_sf"/>
</dbReference>
<name>A0A165QPV1_9AGAM</name>
<dbReference type="Gene3D" id="3.80.10.10">
    <property type="entry name" value="Ribonuclease Inhibitor"/>
    <property type="match status" value="1"/>
</dbReference>
<dbReference type="OrthoDB" id="3212783at2759"/>
<dbReference type="Proteomes" id="UP000076761">
    <property type="component" value="Unassembled WGS sequence"/>
</dbReference>
<reference evidence="2 3" key="1">
    <citation type="journal article" date="2016" name="Mol. Biol. Evol.">
        <title>Comparative Genomics of Early-Diverging Mushroom-Forming Fungi Provides Insights into the Origins of Lignocellulose Decay Capabilities.</title>
        <authorList>
            <person name="Nagy L.G."/>
            <person name="Riley R."/>
            <person name="Tritt A."/>
            <person name="Adam C."/>
            <person name="Daum C."/>
            <person name="Floudas D."/>
            <person name="Sun H."/>
            <person name="Yadav J.S."/>
            <person name="Pangilinan J."/>
            <person name="Larsson K.H."/>
            <person name="Matsuura K."/>
            <person name="Barry K."/>
            <person name="Labutti K."/>
            <person name="Kuo R."/>
            <person name="Ohm R.A."/>
            <person name="Bhattacharya S.S."/>
            <person name="Shirouzu T."/>
            <person name="Yoshinaga Y."/>
            <person name="Martin F.M."/>
            <person name="Grigoriev I.V."/>
            <person name="Hibbett D.S."/>
        </authorList>
    </citation>
    <scope>NUCLEOTIDE SEQUENCE [LARGE SCALE GENOMIC DNA]</scope>
    <source>
        <strain evidence="2 3">HHB14362 ss-1</strain>
    </source>
</reference>
<dbReference type="EMBL" id="KV425592">
    <property type="protein sequence ID" value="KZT22713.1"/>
    <property type="molecule type" value="Genomic_DNA"/>
</dbReference>
<organism evidence="2 3">
    <name type="scientific">Neolentinus lepideus HHB14362 ss-1</name>
    <dbReference type="NCBI Taxonomy" id="1314782"/>
    <lineage>
        <taxon>Eukaryota</taxon>
        <taxon>Fungi</taxon>
        <taxon>Dikarya</taxon>
        <taxon>Basidiomycota</taxon>
        <taxon>Agaricomycotina</taxon>
        <taxon>Agaricomycetes</taxon>
        <taxon>Gloeophyllales</taxon>
        <taxon>Gloeophyllaceae</taxon>
        <taxon>Neolentinus</taxon>
    </lineage>
</organism>
<dbReference type="SUPFAM" id="SSF81383">
    <property type="entry name" value="F-box domain"/>
    <property type="match status" value="1"/>
</dbReference>
<accession>A0A165QPV1</accession>
<protein>
    <recommendedName>
        <fullName evidence="1">F-box domain-containing protein</fullName>
    </recommendedName>
</protein>
<dbReference type="Pfam" id="PF12937">
    <property type="entry name" value="F-box-like"/>
    <property type="match status" value="1"/>
</dbReference>
<dbReference type="InParanoid" id="A0A165QPV1"/>
<gene>
    <name evidence="2" type="ORF">NEOLEDRAFT_625549</name>
</gene>
<dbReference type="InterPro" id="IPR001810">
    <property type="entry name" value="F-box_dom"/>
</dbReference>
<proteinExistence type="predicted"/>
<dbReference type="InterPro" id="IPR032675">
    <property type="entry name" value="LRR_dom_sf"/>
</dbReference>
<feature type="domain" description="F-box" evidence="1">
    <location>
        <begin position="7"/>
        <end position="57"/>
    </location>
</feature>